<dbReference type="HOGENOM" id="CLU_2748396_0_0_2"/>
<dbReference type="EnsemblBacteria" id="BAD84773">
    <property type="protein sequence ID" value="BAD84773"/>
    <property type="gene ID" value="TK0584"/>
</dbReference>
<dbReference type="PATRIC" id="fig|69014.16.peg.570"/>
<gene>
    <name evidence="1" type="ordered locus">TK0584</name>
</gene>
<name>Q5JFD1_THEKO</name>
<organism evidence="1 2">
    <name type="scientific">Thermococcus kodakarensis (strain ATCC BAA-918 / JCM 12380 / KOD1)</name>
    <name type="common">Pyrococcus kodakaraensis (strain KOD1)</name>
    <dbReference type="NCBI Taxonomy" id="69014"/>
    <lineage>
        <taxon>Archaea</taxon>
        <taxon>Methanobacteriati</taxon>
        <taxon>Methanobacteriota</taxon>
        <taxon>Thermococci</taxon>
        <taxon>Thermococcales</taxon>
        <taxon>Thermococcaceae</taxon>
        <taxon>Thermococcus</taxon>
    </lineage>
</organism>
<proteinExistence type="predicted"/>
<reference evidence="1 2" key="1">
    <citation type="journal article" date="2005" name="Genome Res.">
        <title>Complete genome sequence of the hyperthermophilic archaeon Thermococcus kodakaraensis KOD1 and comparison with Pyrococcus genomes.</title>
        <authorList>
            <person name="Fukui T."/>
            <person name="Atomi H."/>
            <person name="Kanai T."/>
            <person name="Matsumi R."/>
            <person name="Fujiwara S."/>
            <person name="Imanaka T."/>
        </authorList>
    </citation>
    <scope>NUCLEOTIDE SEQUENCE [LARGE SCALE GENOMIC DNA]</scope>
    <source>
        <strain evidence="2">ATCC BAA-918 / JCM 12380 / KOD1</strain>
    </source>
</reference>
<evidence type="ECO:0000313" key="2">
    <source>
        <dbReference type="Proteomes" id="UP000000536"/>
    </source>
</evidence>
<dbReference type="EMBL" id="AP006878">
    <property type="protein sequence ID" value="BAD84773.1"/>
    <property type="molecule type" value="Genomic_DNA"/>
</dbReference>
<dbReference type="InParanoid" id="Q5JFD1"/>
<dbReference type="Proteomes" id="UP000000536">
    <property type="component" value="Chromosome"/>
</dbReference>
<dbReference type="KEGG" id="tko:TK0584"/>
<accession>Q5JFD1</accession>
<dbReference type="STRING" id="69014.TK0584"/>
<keyword evidence="2" id="KW-1185">Reference proteome</keyword>
<dbReference type="AlphaFoldDB" id="Q5JFD1"/>
<sequence length="70" mass="7729">MNIRLEIEAAVPLEALSSVAPGIDVEEFQELLNNDPDEAIEMLKGELLAREVVDYGVVFDIDGVEVIENE</sequence>
<evidence type="ECO:0000313" key="1">
    <source>
        <dbReference type="EMBL" id="BAD84773.1"/>
    </source>
</evidence>
<protein>
    <submittedName>
        <fullName evidence="1">Uncharacterized protein</fullName>
    </submittedName>
</protein>